<sequence>MSPAPRESNMDATSFQVDRGDLHQWRWNQAPVADMAPGEVIVEVTRFGLTANNITYAKYGDAVQYWQFFPAPAPWGQIPVWATGRIAASRNAELAEGENVYGYFPMASHLKLAPAGIKPVRFIDGAAHRAPLPGTYNEYARIDHAPDYSPAHADQHLILRPLFALAFFLAAHLAEADFFGAKRVILTSASAKTAIATALLLAAHRPGIEVVGLTSPRSTAFVAKTGHYDAVVPYAEIASLPADVPTVVVDIAGDGAVRSTIHHHLGDSITRSILVGATHWSADDKAAALPGPTPEFFFTPSHIVERRKAWGVPLLTQRLGEAWASMLADSPRWLTIEHHAGPAAVERIYQAVLAGKVTPDVAPILSLGA</sequence>
<comment type="caution">
    <text evidence="1">The sequence shown here is derived from an EMBL/GenBank/DDBJ whole genome shotgun (WGS) entry which is preliminary data.</text>
</comment>
<proteinExistence type="predicted"/>
<gene>
    <name evidence="1" type="ORF">D3874_03970</name>
</gene>
<dbReference type="InterPro" id="IPR011032">
    <property type="entry name" value="GroES-like_sf"/>
</dbReference>
<keyword evidence="2" id="KW-1185">Reference proteome</keyword>
<evidence type="ECO:0000313" key="2">
    <source>
        <dbReference type="Proteomes" id="UP000284605"/>
    </source>
</evidence>
<name>A0A418W8G0_9PROT</name>
<evidence type="ECO:0000313" key="1">
    <source>
        <dbReference type="EMBL" id="RJF86291.1"/>
    </source>
</evidence>
<accession>A0A418W8G0</accession>
<dbReference type="EMBL" id="QYUK01000011">
    <property type="protein sequence ID" value="RJF86291.1"/>
    <property type="molecule type" value="Genomic_DNA"/>
</dbReference>
<dbReference type="Pfam" id="PF11017">
    <property type="entry name" value="DUF2855"/>
    <property type="match status" value="1"/>
</dbReference>
<dbReference type="SUPFAM" id="SSF50129">
    <property type="entry name" value="GroES-like"/>
    <property type="match status" value="1"/>
</dbReference>
<dbReference type="InterPro" id="IPR021276">
    <property type="entry name" value="DUF2855"/>
</dbReference>
<reference evidence="1 2" key="1">
    <citation type="submission" date="2018-09" db="EMBL/GenBank/DDBJ databases">
        <authorList>
            <person name="Zhu H."/>
        </authorList>
    </citation>
    <scope>NUCLEOTIDE SEQUENCE [LARGE SCALE GENOMIC DNA]</scope>
    <source>
        <strain evidence="1 2">K1W22B-8</strain>
    </source>
</reference>
<protein>
    <submittedName>
        <fullName evidence="1">DUF2855 family protein</fullName>
    </submittedName>
</protein>
<dbReference type="AlphaFoldDB" id="A0A418W8G0"/>
<dbReference type="Proteomes" id="UP000284605">
    <property type="component" value="Unassembled WGS sequence"/>
</dbReference>
<organism evidence="1 2">
    <name type="scientific">Oleomonas cavernae</name>
    <dbReference type="NCBI Taxonomy" id="2320859"/>
    <lineage>
        <taxon>Bacteria</taxon>
        <taxon>Pseudomonadati</taxon>
        <taxon>Pseudomonadota</taxon>
        <taxon>Alphaproteobacteria</taxon>
        <taxon>Acetobacterales</taxon>
        <taxon>Acetobacteraceae</taxon>
        <taxon>Oleomonas</taxon>
    </lineage>
</organism>